<comment type="caution">
    <text evidence="8">The sequence shown here is derived from an EMBL/GenBank/DDBJ whole genome shotgun (WGS) entry which is preliminary data.</text>
</comment>
<evidence type="ECO:0000256" key="2">
    <source>
        <dbReference type="ARBA" id="ARBA00010617"/>
    </source>
</evidence>
<reference evidence="9" key="1">
    <citation type="submission" date="2023-07" db="EMBL/GenBank/DDBJ databases">
        <title>30 novel species of actinomycetes from the DSMZ collection.</title>
        <authorList>
            <person name="Nouioui I."/>
        </authorList>
    </citation>
    <scope>NUCLEOTIDE SEQUENCE [LARGE SCALE GENOMIC DNA]</scope>
    <source>
        <strain evidence="9">DSM 41770</strain>
    </source>
</reference>
<keyword evidence="9" id="KW-1185">Reference proteome</keyword>
<evidence type="ECO:0000313" key="9">
    <source>
        <dbReference type="Proteomes" id="UP001183777"/>
    </source>
</evidence>
<dbReference type="CDD" id="cd11067">
    <property type="entry name" value="CYP152"/>
    <property type="match status" value="1"/>
</dbReference>
<evidence type="ECO:0000256" key="5">
    <source>
        <dbReference type="ARBA" id="ARBA00023002"/>
    </source>
</evidence>
<dbReference type="Gene3D" id="1.10.630.10">
    <property type="entry name" value="Cytochrome P450"/>
    <property type="match status" value="1"/>
</dbReference>
<keyword evidence="5" id="KW-0560">Oxidoreductase</keyword>
<comment type="similarity">
    <text evidence="2">Belongs to the cytochrome P450 family.</text>
</comment>
<dbReference type="Pfam" id="PF00067">
    <property type="entry name" value="p450"/>
    <property type="match status" value="1"/>
</dbReference>
<dbReference type="Proteomes" id="UP001183777">
    <property type="component" value="Unassembled WGS sequence"/>
</dbReference>
<name>A0ABU2RQN2_9ACTN</name>
<keyword evidence="7" id="KW-0503">Monooxygenase</keyword>
<gene>
    <name evidence="8" type="ORF">RM649_24545</name>
</gene>
<keyword evidence="4" id="KW-0479">Metal-binding</keyword>
<dbReference type="EMBL" id="JAVREX010000011">
    <property type="protein sequence ID" value="MDT0430800.1"/>
    <property type="molecule type" value="Genomic_DNA"/>
</dbReference>
<dbReference type="InterPro" id="IPR001128">
    <property type="entry name" value="Cyt_P450"/>
</dbReference>
<dbReference type="PANTHER" id="PTHR24286">
    <property type="entry name" value="CYTOCHROME P450 26"/>
    <property type="match status" value="1"/>
</dbReference>
<keyword evidence="3" id="KW-0349">Heme</keyword>
<dbReference type="SUPFAM" id="SSF48264">
    <property type="entry name" value="Cytochrome P450"/>
    <property type="match status" value="1"/>
</dbReference>
<protein>
    <submittedName>
        <fullName evidence="8">Cytochrome P450</fullName>
    </submittedName>
</protein>
<sequence length="408" mass="45205">MRDSSLALLTKGYAWLPDRRRRSGFAPVRTRLLGKPAIVLHGPEAVPFFYDEAHVLRRSALPEPVIDTLFGRGAVHTLDGEQHRARKALFVSLLKDRGRVASLARHAEEEWEGAQSEWAGREEVVLFDEMSKVLTRAVCSWAGLPGDIERDDALADDLVAMVDGFATAGPRHWRARRARHRQEDRLGRLISTYRSPEALEGVPDGSVLTSVASHRDEDGALLHVRTAAVELLNVVRPTVAVSWFLTFGAHAMHRWPSVRERLAAGDASYALAFAQEVRRFYPFAPFLGGLAAADLRWQGEEIPAGTMVLLDVYGQNHDPELWEAPYVFSPERFVGREPGRDELIPQGGGEAGSGHRCPGEDITLALLCALGPKLARLTYDVPEQDLRIPLRRVPTRPRSGFVMSGVQA</sequence>
<comment type="cofactor">
    <cofactor evidence="1">
        <name>heme</name>
        <dbReference type="ChEBI" id="CHEBI:30413"/>
    </cofactor>
</comment>
<proteinExistence type="inferred from homology"/>
<evidence type="ECO:0000256" key="3">
    <source>
        <dbReference type="ARBA" id="ARBA00022617"/>
    </source>
</evidence>
<dbReference type="InterPro" id="IPR036396">
    <property type="entry name" value="Cyt_P450_sf"/>
</dbReference>
<evidence type="ECO:0000256" key="6">
    <source>
        <dbReference type="ARBA" id="ARBA00023004"/>
    </source>
</evidence>
<evidence type="ECO:0000256" key="1">
    <source>
        <dbReference type="ARBA" id="ARBA00001971"/>
    </source>
</evidence>
<organism evidence="8 9">
    <name type="scientific">Streptomyces salyersiae</name>
    <dbReference type="NCBI Taxonomy" id="3075530"/>
    <lineage>
        <taxon>Bacteria</taxon>
        <taxon>Bacillati</taxon>
        <taxon>Actinomycetota</taxon>
        <taxon>Actinomycetes</taxon>
        <taxon>Kitasatosporales</taxon>
        <taxon>Streptomycetaceae</taxon>
        <taxon>Streptomyces</taxon>
    </lineage>
</organism>
<evidence type="ECO:0000313" key="8">
    <source>
        <dbReference type="EMBL" id="MDT0430800.1"/>
    </source>
</evidence>
<dbReference type="RefSeq" id="WP_311659893.1">
    <property type="nucleotide sequence ID" value="NZ_JAVREX010000011.1"/>
</dbReference>
<evidence type="ECO:0000256" key="4">
    <source>
        <dbReference type="ARBA" id="ARBA00022723"/>
    </source>
</evidence>
<accession>A0ABU2RQN2</accession>
<evidence type="ECO:0000256" key="7">
    <source>
        <dbReference type="ARBA" id="ARBA00023033"/>
    </source>
</evidence>
<dbReference type="PANTHER" id="PTHR24286:SF24">
    <property type="entry name" value="LANOSTEROL 14-ALPHA DEMETHYLASE"/>
    <property type="match status" value="1"/>
</dbReference>
<keyword evidence="6" id="KW-0408">Iron</keyword>